<evidence type="ECO:0000259" key="4">
    <source>
        <dbReference type="PROSITE" id="PS50048"/>
    </source>
</evidence>
<comment type="caution">
    <text evidence="5">The sequence shown here is derived from an EMBL/GenBank/DDBJ whole genome shotgun (WGS) entry which is preliminary data.</text>
</comment>
<reference evidence="5" key="1">
    <citation type="submission" date="2021-03" db="EMBL/GenBank/DDBJ databases">
        <authorList>
            <person name="Tagirdzhanova G."/>
        </authorList>
    </citation>
    <scope>NUCLEOTIDE SEQUENCE</scope>
</reference>
<feature type="compositionally biased region" description="Basic and acidic residues" evidence="3">
    <location>
        <begin position="137"/>
        <end position="147"/>
    </location>
</feature>
<organism evidence="5 6">
    <name type="scientific">Gomphillus americanus</name>
    <dbReference type="NCBI Taxonomy" id="1940652"/>
    <lineage>
        <taxon>Eukaryota</taxon>
        <taxon>Fungi</taxon>
        <taxon>Dikarya</taxon>
        <taxon>Ascomycota</taxon>
        <taxon>Pezizomycotina</taxon>
        <taxon>Lecanoromycetes</taxon>
        <taxon>OSLEUM clade</taxon>
        <taxon>Ostropomycetidae</taxon>
        <taxon>Ostropales</taxon>
        <taxon>Graphidaceae</taxon>
        <taxon>Gomphilloideae</taxon>
        <taxon>Gomphillus</taxon>
    </lineage>
</organism>
<evidence type="ECO:0000256" key="3">
    <source>
        <dbReference type="SAM" id="MobiDB-lite"/>
    </source>
</evidence>
<dbReference type="PROSITE" id="PS00463">
    <property type="entry name" value="ZN2_CY6_FUNGAL_1"/>
    <property type="match status" value="1"/>
</dbReference>
<dbReference type="SUPFAM" id="SSF57701">
    <property type="entry name" value="Zn2/Cys6 DNA-binding domain"/>
    <property type="match status" value="1"/>
</dbReference>
<accession>A0A8H3EDS7</accession>
<dbReference type="OrthoDB" id="5278208at2759"/>
<dbReference type="GO" id="GO:0045944">
    <property type="term" value="P:positive regulation of transcription by RNA polymerase II"/>
    <property type="evidence" value="ECO:0007669"/>
    <property type="project" value="TreeGrafter"/>
</dbReference>
<evidence type="ECO:0000256" key="1">
    <source>
        <dbReference type="ARBA" id="ARBA00004123"/>
    </source>
</evidence>
<feature type="compositionally biased region" description="Acidic residues" evidence="3">
    <location>
        <begin position="148"/>
        <end position="160"/>
    </location>
</feature>
<dbReference type="GO" id="GO:0000976">
    <property type="term" value="F:transcription cis-regulatory region binding"/>
    <property type="evidence" value="ECO:0007669"/>
    <property type="project" value="TreeGrafter"/>
</dbReference>
<evidence type="ECO:0000313" key="5">
    <source>
        <dbReference type="EMBL" id="CAF9903303.1"/>
    </source>
</evidence>
<dbReference type="Pfam" id="PF11951">
    <property type="entry name" value="Fungal_trans_2"/>
    <property type="match status" value="1"/>
</dbReference>
<dbReference type="Gene3D" id="4.10.240.10">
    <property type="entry name" value="Zn(2)-C6 fungal-type DNA-binding domain"/>
    <property type="match status" value="1"/>
</dbReference>
<dbReference type="GO" id="GO:0008270">
    <property type="term" value="F:zinc ion binding"/>
    <property type="evidence" value="ECO:0007669"/>
    <property type="project" value="InterPro"/>
</dbReference>
<gene>
    <name evidence="5" type="ORF">GOMPHAMPRED_000180</name>
</gene>
<dbReference type="GO" id="GO:0000981">
    <property type="term" value="F:DNA-binding transcription factor activity, RNA polymerase II-specific"/>
    <property type="evidence" value="ECO:0007669"/>
    <property type="project" value="InterPro"/>
</dbReference>
<feature type="compositionally biased region" description="Basic and acidic residues" evidence="3">
    <location>
        <begin position="1"/>
        <end position="17"/>
    </location>
</feature>
<evidence type="ECO:0000313" key="6">
    <source>
        <dbReference type="Proteomes" id="UP000664169"/>
    </source>
</evidence>
<dbReference type="PANTHER" id="PTHR37534">
    <property type="entry name" value="TRANSCRIPTIONAL ACTIVATOR PROTEIN UGA3"/>
    <property type="match status" value="1"/>
</dbReference>
<dbReference type="Pfam" id="PF00172">
    <property type="entry name" value="Zn_clus"/>
    <property type="match status" value="1"/>
</dbReference>
<feature type="compositionally biased region" description="Low complexity" evidence="3">
    <location>
        <begin position="39"/>
        <end position="49"/>
    </location>
</feature>
<keyword evidence="6" id="KW-1185">Reference proteome</keyword>
<feature type="compositionally biased region" description="Polar residues" evidence="3">
    <location>
        <begin position="168"/>
        <end position="200"/>
    </location>
</feature>
<feature type="region of interest" description="Disordered" evidence="3">
    <location>
        <begin position="1"/>
        <end position="90"/>
    </location>
</feature>
<dbReference type="EMBL" id="CAJPDQ010000001">
    <property type="protein sequence ID" value="CAF9903303.1"/>
    <property type="molecule type" value="Genomic_DNA"/>
</dbReference>
<dbReference type="GO" id="GO:0005634">
    <property type="term" value="C:nucleus"/>
    <property type="evidence" value="ECO:0007669"/>
    <property type="project" value="UniProtKB-SubCell"/>
</dbReference>
<comment type="subcellular location">
    <subcellularLocation>
        <location evidence="1">Nucleus</location>
    </subcellularLocation>
</comment>
<feature type="domain" description="Zn(2)-C6 fungal-type" evidence="4">
    <location>
        <begin position="91"/>
        <end position="121"/>
    </location>
</feature>
<keyword evidence="2" id="KW-0539">Nucleus</keyword>
<protein>
    <recommendedName>
        <fullName evidence="4">Zn(2)-C6 fungal-type domain-containing protein</fullName>
    </recommendedName>
</protein>
<dbReference type="PROSITE" id="PS50048">
    <property type="entry name" value="ZN2_CY6_FUNGAL_2"/>
    <property type="match status" value="1"/>
</dbReference>
<dbReference type="Proteomes" id="UP000664169">
    <property type="component" value="Unassembled WGS sequence"/>
</dbReference>
<dbReference type="PANTHER" id="PTHR37534:SF10">
    <property type="entry name" value="ZN(II)2CYS6 TRANSCRIPTION FACTOR (EUROFUNG)"/>
    <property type="match status" value="1"/>
</dbReference>
<sequence length="703" mass="79954">MSKQHDETHRERSHGNFDEVLPDIPEIPDHEGLGDEDLLNSSQQLSSENVARWNEQGGDQNAELEQKSRTKSRRKAPPGPDHVKHRRTRSGCYTCRSRRVKCDEAHPVCERCKKGSRDCTWPPELGGKSNSSRKGNKQVEPETHSSGDDDDIEIDEYDDDGTNKNLKDASSASSSVTNRLSSIGSSSTKRLSPSLKQATSIIDHKDKSMSPSGTEETRADSDLLSLTGRHSIVSTNTSHDDIPWSQLKEDHQFYLNYHRESLNYCHYFLKQDLYDFIGTTLIDTALTYEPLLYAVVGFSAFHYAVNLPNQKISSFLEYYNKSMVLLRQSISTGEQYTSAMIYTILQLATFEEYMGDWANLMAHQQAACQIIKTAYTPDSIMQSETSRTLFSWYVRLDIFVSYMANSPSFIGYEWFDAFHRKAKVLEEMYPDNEQYMLEAIVAEQRLLGRAMSSLFAKPARGEITMADFSQQNHILAQKVEAWTGRVRSLRTTHSHHLVWKFPNERALKSDDIVNPFEAGLIFDSTWFAVNYMLLDCLAVELLHKLQTATVLQQPIPPEVAKSSLKQCQIFEAMQEYEGAPNGSFLSAQVTVAMICLFIPREDRYISWCRRMLAKFENSGYIYPPSLRAKVAEGWSMPSIKESWLPPDVAQPRIIQELRSFIADRTTKPQTQVSADVRSLKAVFEKLHIDESPEGSPDHGTSMF</sequence>
<dbReference type="AlphaFoldDB" id="A0A8H3EDS7"/>
<dbReference type="SMART" id="SM00066">
    <property type="entry name" value="GAL4"/>
    <property type="match status" value="1"/>
</dbReference>
<feature type="region of interest" description="Disordered" evidence="3">
    <location>
        <begin position="113"/>
        <end position="221"/>
    </location>
</feature>
<dbReference type="InterPro" id="IPR036864">
    <property type="entry name" value="Zn2-C6_fun-type_DNA-bd_sf"/>
</dbReference>
<name>A0A8H3EDS7_9LECA</name>
<dbReference type="InterPro" id="IPR021858">
    <property type="entry name" value="Fun_TF"/>
</dbReference>
<dbReference type="InterPro" id="IPR001138">
    <property type="entry name" value="Zn2Cys6_DnaBD"/>
</dbReference>
<evidence type="ECO:0000256" key="2">
    <source>
        <dbReference type="ARBA" id="ARBA00023242"/>
    </source>
</evidence>
<proteinExistence type="predicted"/>
<dbReference type="CDD" id="cd00067">
    <property type="entry name" value="GAL4"/>
    <property type="match status" value="1"/>
</dbReference>